<dbReference type="RefSeq" id="WP_284305689.1">
    <property type="nucleotide sequence ID" value="NZ_BSUO01000001.1"/>
</dbReference>
<dbReference type="Proteomes" id="UP001157126">
    <property type="component" value="Unassembled WGS sequence"/>
</dbReference>
<dbReference type="InterPro" id="IPR050277">
    <property type="entry name" value="Sodium:Solute_Symporter"/>
</dbReference>
<dbReference type="Pfam" id="PF00474">
    <property type="entry name" value="SSF"/>
    <property type="match status" value="1"/>
</dbReference>
<feature type="transmembrane region" description="Helical" evidence="8">
    <location>
        <begin position="415"/>
        <end position="437"/>
    </location>
</feature>
<evidence type="ECO:0000256" key="2">
    <source>
        <dbReference type="ARBA" id="ARBA00006434"/>
    </source>
</evidence>
<comment type="caution">
    <text evidence="9">The sequence shown here is derived from an EMBL/GenBank/DDBJ whole genome shotgun (WGS) entry which is preliminary data.</text>
</comment>
<comment type="subcellular location">
    <subcellularLocation>
        <location evidence="1">Membrane</location>
        <topology evidence="1">Multi-pass membrane protein</topology>
    </subcellularLocation>
</comment>
<dbReference type="PROSITE" id="PS50283">
    <property type="entry name" value="NA_SOLUT_SYMP_3"/>
    <property type="match status" value="1"/>
</dbReference>
<evidence type="ECO:0000256" key="6">
    <source>
        <dbReference type="ARBA" id="ARBA00023136"/>
    </source>
</evidence>
<organism evidence="9 10">
    <name type="scientific">Mobilicoccus caccae</name>
    <dbReference type="NCBI Taxonomy" id="1859295"/>
    <lineage>
        <taxon>Bacteria</taxon>
        <taxon>Bacillati</taxon>
        <taxon>Actinomycetota</taxon>
        <taxon>Actinomycetes</taxon>
        <taxon>Micrococcales</taxon>
        <taxon>Dermatophilaceae</taxon>
        <taxon>Mobilicoccus</taxon>
    </lineage>
</organism>
<feature type="transmembrane region" description="Helical" evidence="8">
    <location>
        <begin position="482"/>
        <end position="502"/>
    </location>
</feature>
<feature type="transmembrane region" description="Helical" evidence="8">
    <location>
        <begin position="444"/>
        <end position="462"/>
    </location>
</feature>
<dbReference type="Gene3D" id="1.20.1730.10">
    <property type="entry name" value="Sodium/glucose cotransporter"/>
    <property type="match status" value="1"/>
</dbReference>
<keyword evidence="3" id="KW-0813">Transport</keyword>
<feature type="transmembrane region" description="Helical" evidence="8">
    <location>
        <begin position="389"/>
        <end position="409"/>
    </location>
</feature>
<comment type="similarity">
    <text evidence="2 7">Belongs to the sodium:solute symporter (SSF) (TC 2.A.21) family.</text>
</comment>
<reference evidence="10" key="1">
    <citation type="journal article" date="2019" name="Int. J. Syst. Evol. Microbiol.">
        <title>The Global Catalogue of Microorganisms (GCM) 10K type strain sequencing project: providing services to taxonomists for standard genome sequencing and annotation.</title>
        <authorList>
            <consortium name="The Broad Institute Genomics Platform"/>
            <consortium name="The Broad Institute Genome Sequencing Center for Infectious Disease"/>
            <person name="Wu L."/>
            <person name="Ma J."/>
        </authorList>
    </citation>
    <scope>NUCLEOTIDE SEQUENCE [LARGE SCALE GENOMIC DNA]</scope>
    <source>
        <strain evidence="10">NBRC 113072</strain>
    </source>
</reference>
<dbReference type="InterPro" id="IPR038377">
    <property type="entry name" value="Na/Glc_symporter_sf"/>
</dbReference>
<proteinExistence type="inferred from homology"/>
<gene>
    <name evidence="9" type="primary">gpuP</name>
    <name evidence="9" type="ORF">GCM10025883_42930</name>
</gene>
<feature type="transmembrane region" description="Helical" evidence="8">
    <location>
        <begin position="120"/>
        <end position="149"/>
    </location>
</feature>
<sequence length="538" mass="56764">MGSIHTIDYVVIGLYVLAMLGIGIVATFFAKERDDYLLAGRRLKFPLFFGCMAAMAVGGAVTVGGAQRGYQVGIAGVWVGGSLGLGLIVLGVLISSKLAKLRALSINEVIERNYGAGARLLGAVLTIIYTVSLTVVQVIAMGSILSLIFPNLTLTLAMVISGGVVVFYTFLGGMWAVTMTDIVQFVIKTLGIMILVPIFLLTNDSFGGLNGLVERLPASHWDPWSLGFSGTLYWILLYVPGLVIGQDIWQRMFTARNEKIARTGTILAGVYSMLYGLAAVLLGMAVLAVGAKPDVPGETFALGVELFLPPGIAGLLLAAALAAAMSVASGTILACSTVIYNDIYLRLVRGERTSGVEPAADDRVALGTSAIEREVHSADEHRVTRSDVWINRGIALVIGLLVIGLSVVIEDIFKALDLAYAFLSGCVFVPVIAAFFLRRVSPKAGLLALVLSAIGVAGSMIFGETGQAVAMFGEEAGADWVIGGNYPIMVGMAIGIVVYTLFTVIDPNKTVANTEIDEAAVDTLPPADGETHLEDRRA</sequence>
<feature type="transmembrane region" description="Helical" evidence="8">
    <location>
        <begin position="12"/>
        <end position="31"/>
    </location>
</feature>
<evidence type="ECO:0000256" key="1">
    <source>
        <dbReference type="ARBA" id="ARBA00004141"/>
    </source>
</evidence>
<dbReference type="PANTHER" id="PTHR48086">
    <property type="entry name" value="SODIUM/PROLINE SYMPORTER-RELATED"/>
    <property type="match status" value="1"/>
</dbReference>
<evidence type="ECO:0000256" key="3">
    <source>
        <dbReference type="ARBA" id="ARBA00022448"/>
    </source>
</evidence>
<evidence type="ECO:0000256" key="5">
    <source>
        <dbReference type="ARBA" id="ARBA00022989"/>
    </source>
</evidence>
<feature type="transmembrane region" description="Helical" evidence="8">
    <location>
        <begin position="75"/>
        <end position="99"/>
    </location>
</feature>
<feature type="transmembrane region" description="Helical" evidence="8">
    <location>
        <begin position="311"/>
        <end position="340"/>
    </location>
</feature>
<name>A0ABQ6IWB8_9MICO</name>
<evidence type="ECO:0000313" key="9">
    <source>
        <dbReference type="EMBL" id="GMA42248.1"/>
    </source>
</evidence>
<feature type="transmembrane region" description="Helical" evidence="8">
    <location>
        <begin position="43"/>
        <end position="63"/>
    </location>
</feature>
<evidence type="ECO:0000256" key="8">
    <source>
        <dbReference type="SAM" id="Phobius"/>
    </source>
</evidence>
<evidence type="ECO:0000313" key="10">
    <source>
        <dbReference type="Proteomes" id="UP001157126"/>
    </source>
</evidence>
<accession>A0ABQ6IWB8</accession>
<feature type="transmembrane region" description="Helical" evidence="8">
    <location>
        <begin position="223"/>
        <end position="245"/>
    </location>
</feature>
<keyword evidence="5 8" id="KW-1133">Transmembrane helix</keyword>
<keyword evidence="4 8" id="KW-0812">Transmembrane</keyword>
<dbReference type="PANTHER" id="PTHR48086:SF7">
    <property type="entry name" value="SODIUM-SOLUTE SYMPORTER-RELATED"/>
    <property type="match status" value="1"/>
</dbReference>
<evidence type="ECO:0000256" key="4">
    <source>
        <dbReference type="ARBA" id="ARBA00022692"/>
    </source>
</evidence>
<keyword evidence="6 8" id="KW-0472">Membrane</keyword>
<feature type="transmembrane region" description="Helical" evidence="8">
    <location>
        <begin position="155"/>
        <end position="178"/>
    </location>
</feature>
<keyword evidence="10" id="KW-1185">Reference proteome</keyword>
<feature type="transmembrane region" description="Helical" evidence="8">
    <location>
        <begin position="185"/>
        <end position="203"/>
    </location>
</feature>
<dbReference type="InterPro" id="IPR001734">
    <property type="entry name" value="Na/solute_symporter"/>
</dbReference>
<protein>
    <submittedName>
        <fullName evidence="9">3-guanidinopropionate transporter</fullName>
    </submittedName>
</protein>
<dbReference type="EMBL" id="BSUO01000001">
    <property type="protein sequence ID" value="GMA42248.1"/>
    <property type="molecule type" value="Genomic_DNA"/>
</dbReference>
<feature type="transmembrane region" description="Helical" evidence="8">
    <location>
        <begin position="266"/>
        <end position="291"/>
    </location>
</feature>
<evidence type="ECO:0000256" key="7">
    <source>
        <dbReference type="RuleBase" id="RU362091"/>
    </source>
</evidence>